<name>A0A6P2CH70_9NOCA</name>
<keyword evidence="6 7" id="KW-0961">Cell wall biogenesis/degradation</keyword>
<dbReference type="EC" id="4.2.2.29" evidence="7"/>
<dbReference type="Proteomes" id="UP000471120">
    <property type="component" value="Unassembled WGS sequence"/>
</dbReference>
<evidence type="ECO:0000313" key="10">
    <source>
        <dbReference type="Proteomes" id="UP000471120"/>
    </source>
</evidence>
<feature type="region of interest" description="Disordered" evidence="8">
    <location>
        <begin position="1"/>
        <end position="174"/>
    </location>
</feature>
<dbReference type="RefSeq" id="WP_010838867.1">
    <property type="nucleotide sequence ID" value="NZ_QRCM01000001.1"/>
</dbReference>
<evidence type="ECO:0000256" key="5">
    <source>
        <dbReference type="ARBA" id="ARBA00023239"/>
    </source>
</evidence>
<evidence type="ECO:0000256" key="3">
    <source>
        <dbReference type="ARBA" id="ARBA00022989"/>
    </source>
</evidence>
<comment type="catalytic activity">
    <reaction evidence="7">
        <text>a peptidoglycan chain = a peptidoglycan chain with N-acetyl-1,6-anhydromuramyl-[peptide] at the reducing end + a peptidoglycan chain with N-acetylglucosamine at the non-reducing end.</text>
        <dbReference type="EC" id="4.2.2.29"/>
    </reaction>
</comment>
<accession>A0A6P2CH70</accession>
<gene>
    <name evidence="7" type="primary">mltG</name>
    <name evidence="9" type="ORF">DW322_13630</name>
</gene>
<feature type="compositionally biased region" description="Basic and acidic residues" evidence="8">
    <location>
        <begin position="130"/>
        <end position="144"/>
    </location>
</feature>
<dbReference type="GO" id="GO:0005886">
    <property type="term" value="C:plasma membrane"/>
    <property type="evidence" value="ECO:0007669"/>
    <property type="project" value="UniProtKB-SubCell"/>
</dbReference>
<dbReference type="GO" id="GO:0071555">
    <property type="term" value="P:cell wall organization"/>
    <property type="evidence" value="ECO:0007669"/>
    <property type="project" value="UniProtKB-KW"/>
</dbReference>
<evidence type="ECO:0000256" key="4">
    <source>
        <dbReference type="ARBA" id="ARBA00023136"/>
    </source>
</evidence>
<dbReference type="AlphaFoldDB" id="A0A6P2CH70"/>
<evidence type="ECO:0000256" key="1">
    <source>
        <dbReference type="ARBA" id="ARBA00022475"/>
    </source>
</evidence>
<feature type="compositionally biased region" description="Basic and acidic residues" evidence="8">
    <location>
        <begin position="69"/>
        <end position="81"/>
    </location>
</feature>
<dbReference type="GO" id="GO:0009252">
    <property type="term" value="P:peptidoglycan biosynthetic process"/>
    <property type="evidence" value="ECO:0007669"/>
    <property type="project" value="UniProtKB-UniRule"/>
</dbReference>
<dbReference type="Gene3D" id="3.30.1490.480">
    <property type="entry name" value="Endolytic murein transglycosylase"/>
    <property type="match status" value="1"/>
</dbReference>
<keyword evidence="4 7" id="KW-0472">Membrane</keyword>
<dbReference type="Pfam" id="PF02618">
    <property type="entry name" value="YceG"/>
    <property type="match status" value="1"/>
</dbReference>
<organism evidence="9 10">
    <name type="scientific">Rhodococcus rhodnii</name>
    <dbReference type="NCBI Taxonomy" id="38312"/>
    <lineage>
        <taxon>Bacteria</taxon>
        <taxon>Bacillati</taxon>
        <taxon>Actinomycetota</taxon>
        <taxon>Actinomycetes</taxon>
        <taxon>Mycobacteriales</taxon>
        <taxon>Nocardiaceae</taxon>
        <taxon>Rhodococcus</taxon>
    </lineage>
</organism>
<evidence type="ECO:0000256" key="7">
    <source>
        <dbReference type="HAMAP-Rule" id="MF_02065"/>
    </source>
</evidence>
<dbReference type="InterPro" id="IPR003770">
    <property type="entry name" value="MLTG-like"/>
</dbReference>
<reference evidence="9 10" key="1">
    <citation type="submission" date="2018-07" db="EMBL/GenBank/DDBJ databases">
        <title>Genome sequence of Rhodococcus rhodnii ATCC 35071 from Rhodnius prolixus.</title>
        <authorList>
            <person name="Patel V."/>
            <person name="Vogel K.J."/>
        </authorList>
    </citation>
    <scope>NUCLEOTIDE SEQUENCE [LARGE SCALE GENOMIC DNA]</scope>
    <source>
        <strain evidence="9 10">ATCC 35071</strain>
    </source>
</reference>
<evidence type="ECO:0000313" key="9">
    <source>
        <dbReference type="EMBL" id="TXG91071.1"/>
    </source>
</evidence>
<feature type="compositionally biased region" description="Basic and acidic residues" evidence="8">
    <location>
        <begin position="90"/>
        <end position="99"/>
    </location>
</feature>
<keyword evidence="1 7" id="KW-1003">Cell membrane</keyword>
<feature type="compositionally biased region" description="Basic and acidic residues" evidence="8">
    <location>
        <begin position="16"/>
        <end position="61"/>
    </location>
</feature>
<comment type="function">
    <text evidence="7">Functions as a peptidoglycan terminase that cleaves nascent peptidoglycan strands endolytically to terminate their elongation.</text>
</comment>
<feature type="transmembrane region" description="Helical" evidence="7">
    <location>
        <begin position="180"/>
        <end position="205"/>
    </location>
</feature>
<keyword evidence="5 7" id="KW-0456">Lyase</keyword>
<dbReference type="HAMAP" id="MF_02065">
    <property type="entry name" value="MltG"/>
    <property type="match status" value="1"/>
</dbReference>
<comment type="subcellular location">
    <subcellularLocation>
        <location evidence="7">Cell membrane</location>
        <topology evidence="7">Single-pass membrane protein</topology>
    </subcellularLocation>
</comment>
<evidence type="ECO:0000256" key="2">
    <source>
        <dbReference type="ARBA" id="ARBA00022692"/>
    </source>
</evidence>
<comment type="caution">
    <text evidence="9">The sequence shown here is derived from an EMBL/GenBank/DDBJ whole genome shotgun (WGS) entry which is preliminary data.</text>
</comment>
<dbReference type="PANTHER" id="PTHR30518:SF2">
    <property type="entry name" value="ENDOLYTIC MUREIN TRANSGLYCOSYLASE"/>
    <property type="match status" value="1"/>
</dbReference>
<keyword evidence="3 7" id="KW-1133">Transmembrane helix</keyword>
<feature type="compositionally biased region" description="Low complexity" evidence="8">
    <location>
        <begin position="157"/>
        <end position="166"/>
    </location>
</feature>
<proteinExistence type="inferred from homology"/>
<evidence type="ECO:0000256" key="8">
    <source>
        <dbReference type="SAM" id="MobiDB-lite"/>
    </source>
</evidence>
<dbReference type="PANTHER" id="PTHR30518">
    <property type="entry name" value="ENDOLYTIC MUREIN TRANSGLYCOSYLASE"/>
    <property type="match status" value="1"/>
</dbReference>
<comment type="similarity">
    <text evidence="7">Belongs to the transglycosylase MltG family.</text>
</comment>
<protein>
    <recommendedName>
        <fullName evidence="7">Endolytic murein transglycosylase</fullName>
        <ecNumber evidence="7">4.2.2.29</ecNumber>
    </recommendedName>
    <alternativeName>
        <fullName evidence="7">Peptidoglycan lytic transglycosylase</fullName>
    </alternativeName>
    <alternativeName>
        <fullName evidence="7">Peptidoglycan polymerization terminase</fullName>
    </alternativeName>
</protein>
<keyword evidence="2 7" id="KW-0812">Transmembrane</keyword>
<dbReference type="GO" id="GO:0008932">
    <property type="term" value="F:lytic endotransglycosylase activity"/>
    <property type="evidence" value="ECO:0007669"/>
    <property type="project" value="UniProtKB-UniRule"/>
</dbReference>
<dbReference type="EMBL" id="QRCM01000001">
    <property type="protein sequence ID" value="TXG91071.1"/>
    <property type="molecule type" value="Genomic_DNA"/>
</dbReference>
<evidence type="ECO:0000256" key="6">
    <source>
        <dbReference type="ARBA" id="ARBA00023316"/>
    </source>
</evidence>
<sequence>MGDHGRRGGDSGWNPYRRDENPDETPRHGDQQYGDHRYEDHQYGDQQYGDHEYGDARHGDAGEPYEYEYDARRDDPERFANDETQVIPAYRDDMPDSHDGYAAGAYEGHGYEGDEYGHAPYDPDAVDTGYARDEFERDEPARDEFDPDDDWDDGSDRAAPAAVGGRAARRTSTRRRRGKVVGGLAAVLILVIGAGLVMVGGRAFFGDDPADFAAGEAGADTVIRVHPGDTAEQVAVEMADNGVVASSAAFYRAALASESMNALQPGFYSIPTTIPASEAVELLADPESRVGQIIISEGRQLHDSADVQTGAVKKGIYTLISEASCVGDSGAESCITRDELDAAGSGDPVALGVPDWAMDRVATVPDRVRQLEGLIAAGSWDFDPTASPTEILAHLVTSSAERYEETGLRSAGDSVAMSPYDLLISASLIERESMPGDFAKVSRVIVNRLEVGQPLQFDSTVNYALDTTELATTDDDRAEITPWNTYASAGLPATPIASPSIEALQAAENPEPGDWLYFVTIDAQGTTLFTHDYNLHLDNTRHALDAGILDSGR</sequence>
<feature type="site" description="Important for catalytic activity" evidence="7">
    <location>
        <position position="432"/>
    </location>
</feature>